<organism evidence="1 2">
    <name type="scientific">Skermanella cutis</name>
    <dbReference type="NCBI Taxonomy" id="2775420"/>
    <lineage>
        <taxon>Bacteria</taxon>
        <taxon>Pseudomonadati</taxon>
        <taxon>Pseudomonadota</taxon>
        <taxon>Alphaproteobacteria</taxon>
        <taxon>Rhodospirillales</taxon>
        <taxon>Azospirillaceae</taxon>
        <taxon>Skermanella</taxon>
    </lineage>
</organism>
<sequence length="187" mass="20468">MLSDLRKSLNRRYLTDPAYAFLFDEDGSGESVALAVGASSFDAENADLLEVVAIPIRGNRLLASRRLHLRTGPSAPDAASRDQERAALDLLRFVGARPLVGYYLTFAVALIDRLVKPRIGVQVPNPMIEVSSLYYDHHRPTAGRPEPDLRFDAILRHLDLPERGTPGPLADAVSSGLIYLTLRPPAA</sequence>
<dbReference type="Proteomes" id="UP000595197">
    <property type="component" value="Chromosome"/>
</dbReference>
<keyword evidence="1" id="KW-0269">Exonuclease</keyword>
<dbReference type="EMBL" id="CP067420">
    <property type="protein sequence ID" value="QQP88647.1"/>
    <property type="molecule type" value="Genomic_DNA"/>
</dbReference>
<dbReference type="RefSeq" id="WP_201073843.1">
    <property type="nucleotide sequence ID" value="NZ_CP067420.1"/>
</dbReference>
<keyword evidence="1" id="KW-0540">Nuclease</keyword>
<reference evidence="1" key="1">
    <citation type="submission" date="2021-02" db="EMBL/GenBank/DDBJ databases">
        <title>Skermanella TT6 skin isolate.</title>
        <authorList>
            <person name="Lee K."/>
            <person name="Ganzorig M."/>
        </authorList>
    </citation>
    <scope>NUCLEOTIDE SEQUENCE</scope>
    <source>
        <strain evidence="1">TT6</strain>
    </source>
</reference>
<keyword evidence="1" id="KW-0378">Hydrolase</keyword>
<accession>A0ABX7B390</accession>
<proteinExistence type="predicted"/>
<name>A0ABX7B390_9PROT</name>
<evidence type="ECO:0000313" key="2">
    <source>
        <dbReference type="Proteomes" id="UP000595197"/>
    </source>
</evidence>
<gene>
    <name evidence="1" type="ORF">IGS68_21895</name>
</gene>
<protein>
    <submittedName>
        <fullName evidence="1">3'-5' exonuclease</fullName>
    </submittedName>
</protein>
<dbReference type="GO" id="GO:0004527">
    <property type="term" value="F:exonuclease activity"/>
    <property type="evidence" value="ECO:0007669"/>
    <property type="project" value="UniProtKB-KW"/>
</dbReference>
<keyword evidence="2" id="KW-1185">Reference proteome</keyword>
<evidence type="ECO:0000313" key="1">
    <source>
        <dbReference type="EMBL" id="QQP88647.1"/>
    </source>
</evidence>